<dbReference type="SMART" id="SM01057">
    <property type="entry name" value="Carb_anhydrase"/>
    <property type="match status" value="1"/>
</dbReference>
<dbReference type="AlphaFoldDB" id="A0A024TT35"/>
<dbReference type="VEuPathDB" id="FungiDB:H310_09653"/>
<evidence type="ECO:0000259" key="11">
    <source>
        <dbReference type="PROSITE" id="PS51144"/>
    </source>
</evidence>
<evidence type="ECO:0000256" key="8">
    <source>
        <dbReference type="ARBA" id="ARBA00048348"/>
    </source>
</evidence>
<dbReference type="eggNOG" id="KOG0382">
    <property type="taxonomic scope" value="Eukaryota"/>
</dbReference>
<dbReference type="STRING" id="157072.A0A024TT35"/>
<dbReference type="PANTHER" id="PTHR18952">
    <property type="entry name" value="CARBONIC ANHYDRASE"/>
    <property type="match status" value="1"/>
</dbReference>
<proteinExistence type="inferred from homology"/>
<dbReference type="InterPro" id="IPR018338">
    <property type="entry name" value="Carbonic_anhydrase_a-class_CS"/>
</dbReference>
<keyword evidence="6 9" id="KW-0862">Zinc</keyword>
<feature type="signal peptide" evidence="10">
    <location>
        <begin position="1"/>
        <end position="15"/>
    </location>
</feature>
<evidence type="ECO:0000256" key="3">
    <source>
        <dbReference type="ARBA" id="ARBA00010718"/>
    </source>
</evidence>
<evidence type="ECO:0000256" key="6">
    <source>
        <dbReference type="ARBA" id="ARBA00022833"/>
    </source>
</evidence>
<dbReference type="InterPro" id="IPR001148">
    <property type="entry name" value="CA_dom"/>
</dbReference>
<dbReference type="Pfam" id="PF00194">
    <property type="entry name" value="Carb_anhydrase"/>
    <property type="match status" value="1"/>
</dbReference>
<keyword evidence="10" id="KW-0732">Signal</keyword>
<dbReference type="PANTHER" id="PTHR18952:SF265">
    <property type="entry name" value="CARBONIC ANHYDRASE"/>
    <property type="match status" value="1"/>
</dbReference>
<comment type="function">
    <text evidence="2 9">Reversible hydration of carbon dioxide.</text>
</comment>
<dbReference type="RefSeq" id="XP_008874013.1">
    <property type="nucleotide sequence ID" value="XM_008875791.1"/>
</dbReference>
<dbReference type="GO" id="GO:0008270">
    <property type="term" value="F:zinc ion binding"/>
    <property type="evidence" value="ECO:0007669"/>
    <property type="project" value="UniProtKB-UniRule"/>
</dbReference>
<dbReference type="GO" id="GO:0004089">
    <property type="term" value="F:carbonate dehydratase activity"/>
    <property type="evidence" value="ECO:0007669"/>
    <property type="project" value="UniProtKB-UniRule"/>
</dbReference>
<evidence type="ECO:0000256" key="2">
    <source>
        <dbReference type="ARBA" id="ARBA00002904"/>
    </source>
</evidence>
<evidence type="ECO:0000256" key="9">
    <source>
        <dbReference type="RuleBase" id="RU367011"/>
    </source>
</evidence>
<evidence type="ECO:0000256" key="10">
    <source>
        <dbReference type="SAM" id="SignalP"/>
    </source>
</evidence>
<dbReference type="InterPro" id="IPR041891">
    <property type="entry name" value="Alpha_CA_prokaryot-like"/>
</dbReference>
<evidence type="ECO:0000313" key="12">
    <source>
        <dbReference type="EMBL" id="ETV97305.1"/>
    </source>
</evidence>
<dbReference type="EMBL" id="KI913973">
    <property type="protein sequence ID" value="ETV97305.1"/>
    <property type="molecule type" value="Genomic_DNA"/>
</dbReference>
<dbReference type="InterPro" id="IPR023561">
    <property type="entry name" value="Carbonic_anhydrase_a-class"/>
</dbReference>
<keyword evidence="7 9" id="KW-0456">Lyase</keyword>
<evidence type="ECO:0000256" key="5">
    <source>
        <dbReference type="ARBA" id="ARBA00022723"/>
    </source>
</evidence>
<comment type="cofactor">
    <cofactor evidence="1 9">
        <name>Zn(2+)</name>
        <dbReference type="ChEBI" id="CHEBI:29105"/>
    </cofactor>
</comment>
<keyword evidence="5 9" id="KW-0479">Metal-binding</keyword>
<dbReference type="OrthoDB" id="68525at2759"/>
<dbReference type="EC" id="4.2.1.1" evidence="4 9"/>
<evidence type="ECO:0000256" key="4">
    <source>
        <dbReference type="ARBA" id="ARBA00012925"/>
    </source>
</evidence>
<protein>
    <recommendedName>
        <fullName evidence="4 9">Carbonic anhydrase</fullName>
        <ecNumber evidence="4 9">4.2.1.1</ecNumber>
    </recommendedName>
</protein>
<evidence type="ECO:0000256" key="1">
    <source>
        <dbReference type="ARBA" id="ARBA00001947"/>
    </source>
</evidence>
<feature type="domain" description="Alpha-carbonic anhydrase" evidence="11">
    <location>
        <begin position="1"/>
        <end position="223"/>
    </location>
</feature>
<reference evidence="12" key="1">
    <citation type="submission" date="2013-12" db="EMBL/GenBank/DDBJ databases">
        <title>The Genome Sequence of Aphanomyces invadans NJM9701.</title>
        <authorList>
            <consortium name="The Broad Institute Genomics Platform"/>
            <person name="Russ C."/>
            <person name="Tyler B."/>
            <person name="van West P."/>
            <person name="Dieguez-Uribeondo J."/>
            <person name="Young S.K."/>
            <person name="Zeng Q."/>
            <person name="Gargeya S."/>
            <person name="Fitzgerald M."/>
            <person name="Abouelleil A."/>
            <person name="Alvarado L."/>
            <person name="Chapman S.B."/>
            <person name="Gainer-Dewar J."/>
            <person name="Goldberg J."/>
            <person name="Griggs A."/>
            <person name="Gujja S."/>
            <person name="Hansen M."/>
            <person name="Howarth C."/>
            <person name="Imamovic A."/>
            <person name="Ireland A."/>
            <person name="Larimer J."/>
            <person name="McCowan C."/>
            <person name="Murphy C."/>
            <person name="Pearson M."/>
            <person name="Poon T.W."/>
            <person name="Priest M."/>
            <person name="Roberts A."/>
            <person name="Saif S."/>
            <person name="Shea T."/>
            <person name="Sykes S."/>
            <person name="Wortman J."/>
            <person name="Nusbaum C."/>
            <person name="Birren B."/>
        </authorList>
    </citation>
    <scope>NUCLEOTIDE SEQUENCE [LARGE SCALE GENOMIC DNA]</scope>
    <source>
        <strain evidence="12">NJM9701</strain>
    </source>
</reference>
<dbReference type="PROSITE" id="PS00162">
    <property type="entry name" value="ALPHA_CA_1"/>
    <property type="match status" value="1"/>
</dbReference>
<feature type="chain" id="PRO_5013085070" description="Carbonic anhydrase" evidence="10">
    <location>
        <begin position="16"/>
        <end position="229"/>
    </location>
</feature>
<sequence length="229" mass="24895">MKLFLLSALAAAVAGQTLQAQSPIDLPAHAKPVQNAGNFSIAFNKAPAIVTHEEHTVKATWSAGSDSHLTLNGKAYNSVQLHPHAPSEHTIGGKQYPFEVHFVHADKNKNLAVVGIFFDLDPHDKPNAFLDQFFSGFDKLTKAGDNFTLSSLDPSALPVTRTNVFRYPGSLTTEPYTEGVEWNVLQDVQTMSKGQLAKWSKVIHHPNARSVQPLNGRVVTLVSKAHPGC</sequence>
<name>A0A024TT35_9STRA</name>
<comment type="similarity">
    <text evidence="3 9">Belongs to the alpha-carbonic anhydrase family.</text>
</comment>
<organism evidence="12">
    <name type="scientific">Aphanomyces invadans</name>
    <dbReference type="NCBI Taxonomy" id="157072"/>
    <lineage>
        <taxon>Eukaryota</taxon>
        <taxon>Sar</taxon>
        <taxon>Stramenopiles</taxon>
        <taxon>Oomycota</taxon>
        <taxon>Saprolegniomycetes</taxon>
        <taxon>Saprolegniales</taxon>
        <taxon>Verrucalvaceae</taxon>
        <taxon>Aphanomyces</taxon>
    </lineage>
</organism>
<dbReference type="SUPFAM" id="SSF51069">
    <property type="entry name" value="Carbonic anhydrase"/>
    <property type="match status" value="1"/>
</dbReference>
<dbReference type="Gene3D" id="3.10.200.10">
    <property type="entry name" value="Alpha carbonic anhydrase"/>
    <property type="match status" value="1"/>
</dbReference>
<dbReference type="PROSITE" id="PS51144">
    <property type="entry name" value="ALPHA_CA_2"/>
    <property type="match status" value="1"/>
</dbReference>
<dbReference type="InterPro" id="IPR036398">
    <property type="entry name" value="CA_dom_sf"/>
</dbReference>
<evidence type="ECO:0000256" key="7">
    <source>
        <dbReference type="ARBA" id="ARBA00023239"/>
    </source>
</evidence>
<accession>A0A024TT35</accession>
<gene>
    <name evidence="12" type="ORF">H310_09653</name>
</gene>
<dbReference type="GeneID" id="20086703"/>
<dbReference type="CDD" id="cd03124">
    <property type="entry name" value="alpha_CA_prokaryotic_like"/>
    <property type="match status" value="1"/>
</dbReference>
<comment type="catalytic activity">
    <reaction evidence="8 9">
        <text>hydrogencarbonate + H(+) = CO2 + H2O</text>
        <dbReference type="Rhea" id="RHEA:10748"/>
        <dbReference type="ChEBI" id="CHEBI:15377"/>
        <dbReference type="ChEBI" id="CHEBI:15378"/>
        <dbReference type="ChEBI" id="CHEBI:16526"/>
        <dbReference type="ChEBI" id="CHEBI:17544"/>
        <dbReference type="EC" id="4.2.1.1"/>
    </reaction>
</comment>